<dbReference type="GO" id="GO:0004322">
    <property type="term" value="F:ferroxidase activity"/>
    <property type="evidence" value="ECO:0007669"/>
    <property type="project" value="InterPro"/>
</dbReference>
<feature type="region of interest" description="Disordered" evidence="6">
    <location>
        <begin position="97"/>
        <end position="128"/>
    </location>
</feature>
<dbReference type="Gene3D" id="6.10.140.1960">
    <property type="match status" value="1"/>
</dbReference>
<dbReference type="SUPFAM" id="SSF47240">
    <property type="entry name" value="Ferritin-like"/>
    <property type="match status" value="1"/>
</dbReference>
<keyword evidence="1" id="KW-0409">Iron storage</keyword>
<dbReference type="Pfam" id="PF22277">
    <property type="entry name" value="EncFtn-like"/>
    <property type="match status" value="1"/>
</dbReference>
<keyword evidence="5" id="KW-1284">Encapsulin nanocompartment</keyword>
<dbReference type="HOGENOM" id="CLU_161402_0_0_6"/>
<dbReference type="EMBL" id="CP003051">
    <property type="protein sequence ID" value="AGA90184.1"/>
    <property type="molecule type" value="Genomic_DNA"/>
</dbReference>
<evidence type="ECO:0000256" key="5">
    <source>
        <dbReference type="ARBA" id="ARBA00033787"/>
    </source>
</evidence>
<name>L0GY01_9GAMM</name>
<comment type="subcellular location">
    <subcellularLocation>
        <location evidence="4">Encapsulin nanocompartment</location>
    </subcellularLocation>
</comment>
<evidence type="ECO:0000256" key="6">
    <source>
        <dbReference type="SAM" id="MobiDB-lite"/>
    </source>
</evidence>
<dbReference type="InterPro" id="IPR054581">
    <property type="entry name" value="EncFtn-like"/>
</dbReference>
<organism evidence="7 8">
    <name type="scientific">Thioflavicoccus mobilis 8321</name>
    <dbReference type="NCBI Taxonomy" id="765912"/>
    <lineage>
        <taxon>Bacteria</taxon>
        <taxon>Pseudomonadati</taxon>
        <taxon>Pseudomonadota</taxon>
        <taxon>Gammaproteobacteria</taxon>
        <taxon>Chromatiales</taxon>
        <taxon>Chromatiaceae</taxon>
        <taxon>Thioflavicoccus</taxon>
    </lineage>
</organism>
<keyword evidence="2" id="KW-0479">Metal-binding</keyword>
<dbReference type="CDD" id="cd00657">
    <property type="entry name" value="Ferritin_like"/>
    <property type="match status" value="1"/>
</dbReference>
<evidence type="ECO:0000313" key="8">
    <source>
        <dbReference type="Proteomes" id="UP000010816"/>
    </source>
</evidence>
<dbReference type="Proteomes" id="UP000010816">
    <property type="component" value="Chromosome"/>
</dbReference>
<dbReference type="RefSeq" id="WP_015280328.1">
    <property type="nucleotide sequence ID" value="NC_019940.1"/>
</dbReference>
<dbReference type="AlphaFoldDB" id="L0GY01"/>
<dbReference type="InterPro" id="IPR030907">
    <property type="entry name" value="Ferrit_encaps"/>
</dbReference>
<dbReference type="eggNOG" id="COG3461">
    <property type="taxonomic scope" value="Bacteria"/>
</dbReference>
<dbReference type="NCBIfam" id="TIGR04535">
    <property type="entry name" value="ferrit_encaps"/>
    <property type="match status" value="1"/>
</dbReference>
<dbReference type="InterPro" id="IPR009078">
    <property type="entry name" value="Ferritin-like_SF"/>
</dbReference>
<keyword evidence="8" id="KW-1185">Reference proteome</keyword>
<evidence type="ECO:0000256" key="3">
    <source>
        <dbReference type="ARBA" id="ARBA00023004"/>
    </source>
</evidence>
<dbReference type="GO" id="GO:0140737">
    <property type="term" value="C:encapsulin nanocompartment"/>
    <property type="evidence" value="ECO:0007669"/>
    <property type="project" value="UniProtKB-SubCell"/>
</dbReference>
<dbReference type="GO" id="GO:0006879">
    <property type="term" value="P:intracellular iron ion homeostasis"/>
    <property type="evidence" value="ECO:0007669"/>
    <property type="project" value="UniProtKB-KW"/>
</dbReference>
<dbReference type="OrthoDB" id="9796238at2"/>
<sequence length="128" mass="14226">MAVSSNTLHEDAADLSAKTRDVHRALVSLQEELEAVDWYRQRAEACRDGELREVLLHNMREEIEHAAMVLEWLRRSDPDFQEHLSTYLFTEGSILEAEEAATSGEGGDATPSEEAPAGLTLGSLKEES</sequence>
<evidence type="ECO:0008006" key="9">
    <source>
        <dbReference type="Google" id="ProtNLM"/>
    </source>
</evidence>
<protein>
    <recommendedName>
        <fullName evidence="9">Ferritin</fullName>
    </recommendedName>
</protein>
<dbReference type="KEGG" id="tmb:Thimo_1390"/>
<dbReference type="PATRIC" id="fig|765912.4.peg.1360"/>
<evidence type="ECO:0000256" key="2">
    <source>
        <dbReference type="ARBA" id="ARBA00022723"/>
    </source>
</evidence>
<dbReference type="STRING" id="765912.Thimo_1390"/>
<evidence type="ECO:0000256" key="4">
    <source>
        <dbReference type="ARBA" id="ARBA00033738"/>
    </source>
</evidence>
<gene>
    <name evidence="7" type="ORF">Thimo_1390</name>
</gene>
<evidence type="ECO:0000313" key="7">
    <source>
        <dbReference type="EMBL" id="AGA90184.1"/>
    </source>
</evidence>
<evidence type="ECO:0000256" key="1">
    <source>
        <dbReference type="ARBA" id="ARBA00022434"/>
    </source>
</evidence>
<proteinExistence type="predicted"/>
<keyword evidence="3" id="KW-0408">Iron</keyword>
<dbReference type="GO" id="GO:0046872">
    <property type="term" value="F:metal ion binding"/>
    <property type="evidence" value="ECO:0007669"/>
    <property type="project" value="UniProtKB-KW"/>
</dbReference>
<reference evidence="7 8" key="1">
    <citation type="submission" date="2011-09" db="EMBL/GenBank/DDBJ databases">
        <title>Complete sequence of chromosome of Thioflavicoccus mobilis 8321.</title>
        <authorList>
            <consortium name="US DOE Joint Genome Institute"/>
            <person name="Lucas S."/>
            <person name="Han J."/>
            <person name="Lapidus A."/>
            <person name="Cheng J.-F."/>
            <person name="Goodwin L."/>
            <person name="Pitluck S."/>
            <person name="Peters L."/>
            <person name="Ovchinnikova G."/>
            <person name="Lu M."/>
            <person name="Detter J.C."/>
            <person name="Han C."/>
            <person name="Tapia R."/>
            <person name="Land M."/>
            <person name="Hauser L."/>
            <person name="Kyrpides N."/>
            <person name="Ivanova N."/>
            <person name="Pagani I."/>
            <person name="Vogl K."/>
            <person name="Liu Z."/>
            <person name="Imhoff J."/>
            <person name="Thiel V."/>
            <person name="Frigaard N.-U."/>
            <person name="Bryant D."/>
            <person name="Woyke T."/>
        </authorList>
    </citation>
    <scope>NUCLEOTIDE SEQUENCE [LARGE SCALE GENOMIC DNA]</scope>
    <source>
        <strain evidence="7 8">8321</strain>
    </source>
</reference>
<accession>L0GY01</accession>